<comment type="caution">
    <text evidence="7">The sequence shown here is derived from an EMBL/GenBank/DDBJ whole genome shotgun (WGS) entry which is preliminary data.</text>
</comment>
<dbReference type="GO" id="GO:0050611">
    <property type="term" value="F:arsenate reductase (azurin) activity"/>
    <property type="evidence" value="ECO:0007669"/>
    <property type="project" value="UniProtKB-EC"/>
</dbReference>
<proteinExistence type="predicted"/>
<evidence type="ECO:0000313" key="8">
    <source>
        <dbReference type="Proteomes" id="UP001238603"/>
    </source>
</evidence>
<protein>
    <submittedName>
        <fullName evidence="7">Arsenate reductase (Azurin) small subunit</fullName>
        <ecNumber evidence="7">1.20.9.1</ecNumber>
    </submittedName>
</protein>
<keyword evidence="3" id="KW-0408">Iron</keyword>
<dbReference type="RefSeq" id="WP_285984753.1">
    <property type="nucleotide sequence ID" value="NZ_JASVDS010000011.1"/>
</dbReference>
<dbReference type="InterPro" id="IPR014067">
    <property type="entry name" value="AioB/IdrB_ssu"/>
</dbReference>
<dbReference type="NCBIfam" id="TIGR02694">
    <property type="entry name" value="arsenite_ox_S"/>
    <property type="match status" value="1"/>
</dbReference>
<dbReference type="PANTHER" id="PTHR10134">
    <property type="entry name" value="CYTOCHROME B-C1 COMPLEX SUBUNIT RIESKE, MITOCHONDRIAL"/>
    <property type="match status" value="1"/>
</dbReference>
<keyword evidence="4" id="KW-0411">Iron-sulfur</keyword>
<sequence>MGKSLDLQRRVFLKSSGAAGAVAGLAGTFAAPGEAAAATPVHCPAGDATPPALSLGRLGTLRVGEPRSFHYPDARSPCLLIRMGMPTEGGVGPNQDVVAFSQLCTHMGCPVSYESGLRLLQCPCHYTTFDPERGGAMVCGQASTDLPRIDLRHDSKTDIITATGVNGRIFGRL</sequence>
<keyword evidence="5" id="KW-1015">Disulfide bond</keyword>
<keyword evidence="1" id="KW-0001">2Fe-2S</keyword>
<gene>
    <name evidence="7" type="ORF">QRD43_22435</name>
</gene>
<dbReference type="EMBL" id="JASVDS010000011">
    <property type="protein sequence ID" value="MDL5034678.1"/>
    <property type="molecule type" value="Genomic_DNA"/>
</dbReference>
<dbReference type="SUPFAM" id="SSF50022">
    <property type="entry name" value="ISP domain"/>
    <property type="match status" value="1"/>
</dbReference>
<evidence type="ECO:0000256" key="4">
    <source>
        <dbReference type="ARBA" id="ARBA00023014"/>
    </source>
</evidence>
<dbReference type="PROSITE" id="PS51296">
    <property type="entry name" value="RIESKE"/>
    <property type="match status" value="1"/>
</dbReference>
<keyword evidence="8" id="KW-1185">Reference proteome</keyword>
<organism evidence="7 8">
    <name type="scientific">Roseateles subflavus</name>
    <dbReference type="NCBI Taxonomy" id="3053353"/>
    <lineage>
        <taxon>Bacteria</taxon>
        <taxon>Pseudomonadati</taxon>
        <taxon>Pseudomonadota</taxon>
        <taxon>Betaproteobacteria</taxon>
        <taxon>Burkholderiales</taxon>
        <taxon>Sphaerotilaceae</taxon>
        <taxon>Roseateles</taxon>
    </lineage>
</organism>
<feature type="domain" description="Rieske" evidence="6">
    <location>
        <begin position="70"/>
        <end position="160"/>
    </location>
</feature>
<dbReference type="InterPro" id="IPR014349">
    <property type="entry name" value="Rieske_Fe-S_prot"/>
</dbReference>
<evidence type="ECO:0000256" key="1">
    <source>
        <dbReference type="ARBA" id="ARBA00022714"/>
    </source>
</evidence>
<evidence type="ECO:0000256" key="2">
    <source>
        <dbReference type="ARBA" id="ARBA00022723"/>
    </source>
</evidence>
<dbReference type="Pfam" id="PF00355">
    <property type="entry name" value="Rieske"/>
    <property type="match status" value="1"/>
</dbReference>
<keyword evidence="2" id="KW-0479">Metal-binding</keyword>
<evidence type="ECO:0000313" key="7">
    <source>
        <dbReference type="EMBL" id="MDL5034678.1"/>
    </source>
</evidence>
<evidence type="ECO:0000259" key="6">
    <source>
        <dbReference type="PROSITE" id="PS51296"/>
    </source>
</evidence>
<name>A0ABT7LP73_9BURK</name>
<dbReference type="EC" id="1.20.9.1" evidence="7"/>
<reference evidence="7 8" key="1">
    <citation type="submission" date="2023-06" db="EMBL/GenBank/DDBJ databases">
        <title>Pelomonas sp. APW6 16S ribosomal RNA gene genome sequencing and assembly.</title>
        <authorList>
            <person name="Woo H."/>
        </authorList>
    </citation>
    <scope>NUCLEOTIDE SEQUENCE [LARGE SCALE GENOMIC DNA]</scope>
    <source>
        <strain evidence="7 8">APW6</strain>
    </source>
</reference>
<dbReference type="Gene3D" id="2.102.10.10">
    <property type="entry name" value="Rieske [2Fe-2S] iron-sulphur domain"/>
    <property type="match status" value="1"/>
</dbReference>
<accession>A0ABT7LP73</accession>
<dbReference type="InterPro" id="IPR017941">
    <property type="entry name" value="Rieske_2Fe-2S"/>
</dbReference>
<evidence type="ECO:0000256" key="5">
    <source>
        <dbReference type="ARBA" id="ARBA00023157"/>
    </source>
</evidence>
<dbReference type="InterPro" id="IPR006311">
    <property type="entry name" value="TAT_signal"/>
</dbReference>
<dbReference type="PROSITE" id="PS51318">
    <property type="entry name" value="TAT"/>
    <property type="match status" value="1"/>
</dbReference>
<keyword evidence="7" id="KW-0560">Oxidoreductase</keyword>
<dbReference type="Proteomes" id="UP001238603">
    <property type="component" value="Unassembled WGS sequence"/>
</dbReference>
<dbReference type="InterPro" id="IPR036922">
    <property type="entry name" value="Rieske_2Fe-2S_sf"/>
</dbReference>
<evidence type="ECO:0000256" key="3">
    <source>
        <dbReference type="ARBA" id="ARBA00023004"/>
    </source>
</evidence>